<dbReference type="VEuPathDB" id="FungiDB:VP01_2253g3"/>
<dbReference type="STRING" id="27349.A0A0L6V8G4"/>
<dbReference type="OrthoDB" id="366390at2759"/>
<name>A0A0L6V8G4_9BASI</name>
<keyword evidence="5" id="KW-1185">Reference proteome</keyword>
<dbReference type="Pfam" id="PF12796">
    <property type="entry name" value="Ank_2"/>
    <property type="match status" value="1"/>
</dbReference>
<keyword evidence="1" id="KW-0677">Repeat</keyword>
<sequence>MQQLPYSPSPLPDETLAFAERIFNGARAGDLPLEPLFSPPSPLLDVVCLLPQSRRACLLSSPTHLVSHLGCYYLYIASLDHQTIINDINFVLMCAGNNLLMLAAYHGKAELVRFLLSRGANPDRLNDRGQSAVSGAVFKGWTEVVKALLEAGADIRAGKPNAIDCAYLFVFFFCLLSKKKKPFRLLLPKTPIVIFYCSLNTPTYKV</sequence>
<evidence type="ECO:0000313" key="4">
    <source>
        <dbReference type="EMBL" id="KNZ57058.1"/>
    </source>
</evidence>
<evidence type="ECO:0000256" key="1">
    <source>
        <dbReference type="ARBA" id="ARBA00022737"/>
    </source>
</evidence>
<dbReference type="InterPro" id="IPR036770">
    <property type="entry name" value="Ankyrin_rpt-contain_sf"/>
</dbReference>
<dbReference type="PROSITE" id="PS50297">
    <property type="entry name" value="ANK_REP_REGION"/>
    <property type="match status" value="2"/>
</dbReference>
<feature type="repeat" description="ANK" evidence="3">
    <location>
        <begin position="95"/>
        <end position="127"/>
    </location>
</feature>
<dbReference type="SUPFAM" id="SSF48403">
    <property type="entry name" value="Ankyrin repeat"/>
    <property type="match status" value="1"/>
</dbReference>
<evidence type="ECO:0000256" key="3">
    <source>
        <dbReference type="PROSITE-ProRule" id="PRU00023"/>
    </source>
</evidence>
<proteinExistence type="predicted"/>
<evidence type="ECO:0000256" key="2">
    <source>
        <dbReference type="ARBA" id="ARBA00023043"/>
    </source>
</evidence>
<evidence type="ECO:0000313" key="5">
    <source>
        <dbReference type="Proteomes" id="UP000037035"/>
    </source>
</evidence>
<organism evidence="4 5">
    <name type="scientific">Puccinia sorghi</name>
    <dbReference type="NCBI Taxonomy" id="27349"/>
    <lineage>
        <taxon>Eukaryota</taxon>
        <taxon>Fungi</taxon>
        <taxon>Dikarya</taxon>
        <taxon>Basidiomycota</taxon>
        <taxon>Pucciniomycotina</taxon>
        <taxon>Pucciniomycetes</taxon>
        <taxon>Pucciniales</taxon>
        <taxon>Pucciniaceae</taxon>
        <taxon>Puccinia</taxon>
    </lineage>
</organism>
<dbReference type="AlphaFoldDB" id="A0A0L6V8G4"/>
<reference evidence="4 5" key="1">
    <citation type="submission" date="2015-08" db="EMBL/GenBank/DDBJ databases">
        <title>Next Generation Sequencing and Analysis of the Genome of Puccinia sorghi L Schw, the Causal Agent of Maize Common Rust.</title>
        <authorList>
            <person name="Rochi L."/>
            <person name="Burguener G."/>
            <person name="Darino M."/>
            <person name="Turjanski A."/>
            <person name="Kreff E."/>
            <person name="Dieguez M.J."/>
            <person name="Sacco F."/>
        </authorList>
    </citation>
    <scope>NUCLEOTIDE SEQUENCE [LARGE SCALE GENOMIC DNA]</scope>
    <source>
        <strain evidence="4 5">RO10H11247</strain>
    </source>
</reference>
<dbReference type="Proteomes" id="UP000037035">
    <property type="component" value="Unassembled WGS sequence"/>
</dbReference>
<protein>
    <submittedName>
        <fullName evidence="4">Uncharacterized protein</fullName>
    </submittedName>
</protein>
<dbReference type="PANTHER" id="PTHR24134:SF9">
    <property type="entry name" value="ANKYRIN REPEAT AND SOCS BOX PROTEIN 8"/>
    <property type="match status" value="1"/>
</dbReference>
<dbReference type="SMART" id="SM00248">
    <property type="entry name" value="ANK"/>
    <property type="match status" value="2"/>
</dbReference>
<dbReference type="EMBL" id="LAVV01007118">
    <property type="protein sequence ID" value="KNZ57058.1"/>
    <property type="molecule type" value="Genomic_DNA"/>
</dbReference>
<comment type="caution">
    <text evidence="4">The sequence shown here is derived from an EMBL/GenBank/DDBJ whole genome shotgun (WGS) entry which is preliminary data.</text>
</comment>
<keyword evidence="2 3" id="KW-0040">ANK repeat</keyword>
<feature type="repeat" description="ANK" evidence="3">
    <location>
        <begin position="128"/>
        <end position="160"/>
    </location>
</feature>
<gene>
    <name evidence="4" type="ORF">VP01_2253g3</name>
</gene>
<dbReference type="PROSITE" id="PS50088">
    <property type="entry name" value="ANK_REPEAT"/>
    <property type="match status" value="2"/>
</dbReference>
<accession>A0A0L6V8G4</accession>
<dbReference type="InterPro" id="IPR002110">
    <property type="entry name" value="Ankyrin_rpt"/>
</dbReference>
<dbReference type="Gene3D" id="1.25.40.20">
    <property type="entry name" value="Ankyrin repeat-containing domain"/>
    <property type="match status" value="1"/>
</dbReference>
<dbReference type="PANTHER" id="PTHR24134">
    <property type="entry name" value="ANKYRIN REPEAT-CONTAINING PROTEIN DDB_G0279043"/>
    <property type="match status" value="1"/>
</dbReference>